<organism evidence="1 2">
    <name type="scientific">Tritrichomonas musculus</name>
    <dbReference type="NCBI Taxonomy" id="1915356"/>
    <lineage>
        <taxon>Eukaryota</taxon>
        <taxon>Metamonada</taxon>
        <taxon>Parabasalia</taxon>
        <taxon>Tritrichomonadida</taxon>
        <taxon>Tritrichomonadidae</taxon>
        <taxon>Tritrichomonas</taxon>
    </lineage>
</organism>
<name>A0ABR2L1A6_9EUKA</name>
<evidence type="ECO:0008006" key="3">
    <source>
        <dbReference type="Google" id="ProtNLM"/>
    </source>
</evidence>
<dbReference type="SUPFAM" id="SSF48371">
    <property type="entry name" value="ARM repeat"/>
    <property type="match status" value="1"/>
</dbReference>
<dbReference type="PANTHER" id="PTHR12848">
    <property type="entry name" value="REGULATORY-ASSOCIATED PROTEIN OF MTOR"/>
    <property type="match status" value="1"/>
</dbReference>
<dbReference type="PANTHER" id="PTHR12848:SF16">
    <property type="entry name" value="REGULATORY-ASSOCIATED PROTEIN OF MTOR"/>
    <property type="match status" value="1"/>
</dbReference>
<protein>
    <recommendedName>
        <fullName evidence="3">Raptor N-terminal CASPase-like domain-containing protein</fullName>
    </recommendedName>
</protein>
<dbReference type="PRINTS" id="PR01547">
    <property type="entry name" value="YEAST176DUF"/>
</dbReference>
<evidence type="ECO:0000313" key="2">
    <source>
        <dbReference type="Proteomes" id="UP001470230"/>
    </source>
</evidence>
<dbReference type="InterPro" id="IPR016024">
    <property type="entry name" value="ARM-type_fold"/>
</dbReference>
<dbReference type="InterPro" id="IPR036322">
    <property type="entry name" value="WD40_repeat_dom_sf"/>
</dbReference>
<reference evidence="1 2" key="1">
    <citation type="submission" date="2024-04" db="EMBL/GenBank/DDBJ databases">
        <title>Tritrichomonas musculus Genome.</title>
        <authorList>
            <person name="Alves-Ferreira E."/>
            <person name="Grigg M."/>
            <person name="Lorenzi H."/>
            <person name="Galac M."/>
        </authorList>
    </citation>
    <scope>NUCLEOTIDE SEQUENCE [LARGE SCALE GENOMIC DNA]</scope>
    <source>
        <strain evidence="1 2">EAF2021</strain>
    </source>
</reference>
<dbReference type="SUPFAM" id="SSF50978">
    <property type="entry name" value="WD40 repeat-like"/>
    <property type="match status" value="1"/>
</dbReference>
<keyword evidence="2" id="KW-1185">Reference proteome</keyword>
<comment type="caution">
    <text evidence="1">The sequence shown here is derived from an EMBL/GenBank/DDBJ whole genome shotgun (WGS) entry which is preliminary data.</text>
</comment>
<dbReference type="InterPro" id="IPR004083">
    <property type="entry name" value="Raptor"/>
</dbReference>
<gene>
    <name evidence="1" type="ORF">M9Y10_015079</name>
</gene>
<evidence type="ECO:0000313" key="1">
    <source>
        <dbReference type="EMBL" id="KAK8897145.1"/>
    </source>
</evidence>
<sequence>MKSNQNETNKWKTQIELLADQESSAQWIPYPDHYVNSRIPLDLYIPQISLTNPTTQVICKITDDFATLQQYAFDEESLPPKVLCWNDCSALDIKMTTKTVKSSLRNEYKNLNEDVTVKFQSVSVGNREPIPFDHENSNANLLIYHVLDPTLSQKSRMTPTVVNHLKKANEMKFSRSSPQLSRMYETDNDSTYSAQYLQTIQQLPIQEDPDGLRRVADDIPENLPTIFIFDCSFAKKAVDILTAKRRNFIIFAATSQESLLYYPQLPCDLFTSCLLTPAKVALLWQSQSYSDIHCGLLSEIDIQYLIDVMNDSDIANNMLIMLEKALEAYVDKMVFDELEEKIYFQYFRNNPMQSRLFSNFLFAVRMMRSVSTRPISVPTMPDLTYHPLWDSFEYQVDKALYSIKESLSPSPNTVNIFSYNNLLHEQLRKLETWLWFPAKQRPPPDEIPFVVQLLSVSQYFPSAINFCKQYLQISDNCVQNFLKTKAFPLLPKLMDNLKTSNDAQSIASYSFVIVNCILIDKSLKAYFEDKVRFWLDHVTSTDIELQTASLCCLLLFSDSQGMIDLYKEKKLEEFLGTLVTHNSTNIRVLSYLILSVMSVPLELPVKKISNESSPLCRAAYVTRITITMDMMDKLEMQEDDRLRFRTELLYDLILSLNDPYPLVREEALIALSHAMENEEPHFLSNLASYLSDWRDDKANNPLITLLGHEMQILLYEPSTRVNECLTEFLSYLSDRFDDKPNCQPLSSNMAHSCLTKISHPSNVNEATLNQPVFSANKIEAKHNLTGVPALSPSGLFACGDDQGSIIAQVMRDELNNYSFFRRKMPPEPLYRHFKPTVINQDIAKVSYLSYIDDMKLLAVSTKSQVVVIDANIQQDASCAFWMTAPDICPNVIADYNSRTYQLLHTTGISLAHVFDLNTQQKIFDVRIPRSKTRNMKWLKPYSTLFYIATQEDFIVYDERTKGPVATIKNGGRNLVNCNCSISMPLLLLSAFENGDISMVDFRLMEEVGQRLNAGSPITQFDVHQHLPFAVGIAGDQLMAFSYEDEELESTIQDMNYRPDSFCLHLTEASCAVRSANNIQCVIIDY</sequence>
<dbReference type="EMBL" id="JAPFFF010000002">
    <property type="protein sequence ID" value="KAK8897145.1"/>
    <property type="molecule type" value="Genomic_DNA"/>
</dbReference>
<dbReference type="Proteomes" id="UP001470230">
    <property type="component" value="Unassembled WGS sequence"/>
</dbReference>
<proteinExistence type="predicted"/>
<accession>A0ABR2L1A6</accession>